<dbReference type="OrthoDB" id="7026141at2"/>
<accession>N6U773</accession>
<dbReference type="Proteomes" id="UP000012429">
    <property type="component" value="Unassembled WGS sequence"/>
</dbReference>
<organism evidence="1 2">
    <name type="scientific">Rhizobium freirei PRF 81</name>
    <dbReference type="NCBI Taxonomy" id="363754"/>
    <lineage>
        <taxon>Bacteria</taxon>
        <taxon>Pseudomonadati</taxon>
        <taxon>Pseudomonadota</taxon>
        <taxon>Alphaproteobacteria</taxon>
        <taxon>Hyphomicrobiales</taxon>
        <taxon>Rhizobiaceae</taxon>
        <taxon>Rhizobium/Agrobacterium group</taxon>
        <taxon>Rhizobium</taxon>
    </lineage>
</organism>
<comment type="caution">
    <text evidence="1">The sequence shown here is derived from an EMBL/GenBank/DDBJ whole genome shotgun (WGS) entry which is preliminary data.</text>
</comment>
<protein>
    <submittedName>
        <fullName evidence="1">Uncharacterized protein</fullName>
    </submittedName>
</protein>
<gene>
    <name evidence="1" type="ORF">RHSP_32120</name>
</gene>
<evidence type="ECO:0000313" key="1">
    <source>
        <dbReference type="EMBL" id="ENN86083.1"/>
    </source>
</evidence>
<dbReference type="STRING" id="363754.RHSP_32120"/>
<dbReference type="InterPro" id="IPR020288">
    <property type="entry name" value="Sheath_initiator"/>
</dbReference>
<name>N6U773_9HYPH</name>
<dbReference type="Pfam" id="PF10934">
    <property type="entry name" value="Sheath_initiator"/>
    <property type="match status" value="1"/>
</dbReference>
<reference evidence="1 2" key="1">
    <citation type="journal article" date="2012" name="BMC Genomics">
        <title>Genomic basis of broad host range and environmental adaptability of Rhizobium tropici CIAT 899 and Rhizobium sp. PRF 81 which are used in inoculants for common bean (Phaseolus vulgaris L.).</title>
        <authorList>
            <person name="Ormeno-Orrillo E."/>
            <person name="Menna P."/>
            <person name="Almeida L.G."/>
            <person name="Ollero F.J."/>
            <person name="Nicolas M.F."/>
            <person name="Pains Rodrigues E."/>
            <person name="Shigueyoshi Nakatani A."/>
            <person name="Silva Batista J.S."/>
            <person name="Oliveira Chueire L.M."/>
            <person name="Souza R.C."/>
            <person name="Ribeiro Vasconcelos A.T."/>
            <person name="Megias M."/>
            <person name="Hungria M."/>
            <person name="Martinez-Romero E."/>
        </authorList>
    </citation>
    <scope>NUCLEOTIDE SEQUENCE [LARGE SCALE GENOMIC DNA]</scope>
    <source>
        <strain evidence="1 2">PRF 81</strain>
    </source>
</reference>
<dbReference type="AlphaFoldDB" id="N6U773"/>
<keyword evidence="2" id="KW-1185">Reference proteome</keyword>
<dbReference type="RefSeq" id="WP_004121275.1">
    <property type="nucleotide sequence ID" value="NZ_AQHN01000072.1"/>
</dbReference>
<evidence type="ECO:0000313" key="2">
    <source>
        <dbReference type="Proteomes" id="UP000012429"/>
    </source>
</evidence>
<proteinExistence type="predicted"/>
<sequence>MQTLLLDVVTWDLAVDTAGNIAVAGNPYSQAQDAASAIRTFEGEVYFDTTLGIPYFTEILGYSPPISLMKARFNAAALTVPGVTKSQSFITSWKDRVVSGQVQIMNDDGQVSATGF</sequence>
<dbReference type="EMBL" id="AQHN01000072">
    <property type="protein sequence ID" value="ENN86083.1"/>
    <property type="molecule type" value="Genomic_DNA"/>
</dbReference>